<feature type="compositionally biased region" description="Basic residues" evidence="1">
    <location>
        <begin position="140"/>
        <end position="158"/>
    </location>
</feature>
<proteinExistence type="predicted"/>
<keyword evidence="3" id="KW-1185">Reference proteome</keyword>
<evidence type="ECO:0000313" key="3">
    <source>
        <dbReference type="Proteomes" id="UP001149400"/>
    </source>
</evidence>
<organism evidence="2 3">
    <name type="scientific">Enterovibrio gelatinilyticus</name>
    <dbReference type="NCBI Taxonomy" id="2899819"/>
    <lineage>
        <taxon>Bacteria</taxon>
        <taxon>Pseudomonadati</taxon>
        <taxon>Pseudomonadota</taxon>
        <taxon>Gammaproteobacteria</taxon>
        <taxon>Vibrionales</taxon>
        <taxon>Vibrionaceae</taxon>
        <taxon>Enterovibrio</taxon>
    </lineage>
</organism>
<evidence type="ECO:0000256" key="1">
    <source>
        <dbReference type="SAM" id="MobiDB-lite"/>
    </source>
</evidence>
<dbReference type="EMBL" id="JAJUBC010000009">
    <property type="protein sequence ID" value="MDD1793361.1"/>
    <property type="molecule type" value="Genomic_DNA"/>
</dbReference>
<feature type="region of interest" description="Disordered" evidence="1">
    <location>
        <begin position="19"/>
        <end position="43"/>
    </location>
</feature>
<feature type="compositionally biased region" description="Polar residues" evidence="1">
    <location>
        <begin position="24"/>
        <end position="40"/>
    </location>
</feature>
<accession>A0ABT5R0S5</accession>
<dbReference type="Proteomes" id="UP001149400">
    <property type="component" value="Unassembled WGS sequence"/>
</dbReference>
<sequence>MAKANEILKKHLSLVAELQKVAKPNNNPDPIGTTQENAAAQKSRIEGRIASLEQQRAVFNKQIDESIEREKSQLKEMDKLQDSVAQQQKPEPKPKPKPKQETKPRMAPKPTVDVKPQTEEKPKPRPRKTTRVDATLKATPVRRRATATQTTKRKTPKK</sequence>
<reference evidence="2" key="1">
    <citation type="submission" date="2021-12" db="EMBL/GenBank/DDBJ databases">
        <title>Enterovibrio ZSDZ35 sp. nov. and Enterovibrio ZSDZ42 sp. nov., isolated from coastal seawater in Qingdao.</title>
        <authorList>
            <person name="Zhang P."/>
        </authorList>
    </citation>
    <scope>NUCLEOTIDE SEQUENCE</scope>
    <source>
        <strain evidence="2">ZSDZ42</strain>
    </source>
</reference>
<evidence type="ECO:0000313" key="2">
    <source>
        <dbReference type="EMBL" id="MDD1793361.1"/>
    </source>
</evidence>
<feature type="region of interest" description="Disordered" evidence="1">
    <location>
        <begin position="69"/>
        <end position="158"/>
    </location>
</feature>
<protein>
    <submittedName>
        <fullName evidence="2">Uncharacterized protein</fullName>
    </submittedName>
</protein>
<feature type="compositionally biased region" description="Basic and acidic residues" evidence="1">
    <location>
        <begin position="90"/>
        <end position="104"/>
    </location>
</feature>
<comment type="caution">
    <text evidence="2">The sequence shown here is derived from an EMBL/GenBank/DDBJ whole genome shotgun (WGS) entry which is preliminary data.</text>
</comment>
<gene>
    <name evidence="2" type="ORF">LRP50_09505</name>
</gene>
<dbReference type="RefSeq" id="WP_274164227.1">
    <property type="nucleotide sequence ID" value="NZ_JAJUBC010000009.1"/>
</dbReference>
<name>A0ABT5R0S5_9GAMM</name>
<feature type="compositionally biased region" description="Basic and acidic residues" evidence="1">
    <location>
        <begin position="69"/>
        <end position="81"/>
    </location>
</feature>